<dbReference type="AlphaFoldDB" id="A0A9P5N5P8"/>
<dbReference type="InterPro" id="IPR041078">
    <property type="entry name" value="Plavaka"/>
</dbReference>
<dbReference type="OrthoDB" id="3199698at2759"/>
<dbReference type="Proteomes" id="UP000759537">
    <property type="component" value="Unassembled WGS sequence"/>
</dbReference>
<reference evidence="2" key="1">
    <citation type="submission" date="2019-10" db="EMBL/GenBank/DDBJ databases">
        <authorList>
            <consortium name="DOE Joint Genome Institute"/>
            <person name="Kuo A."/>
            <person name="Miyauchi S."/>
            <person name="Kiss E."/>
            <person name="Drula E."/>
            <person name="Kohler A."/>
            <person name="Sanchez-Garcia M."/>
            <person name="Andreopoulos B."/>
            <person name="Barry K.W."/>
            <person name="Bonito G."/>
            <person name="Buee M."/>
            <person name="Carver A."/>
            <person name="Chen C."/>
            <person name="Cichocki N."/>
            <person name="Clum A."/>
            <person name="Culley D."/>
            <person name="Crous P.W."/>
            <person name="Fauchery L."/>
            <person name="Girlanda M."/>
            <person name="Hayes R."/>
            <person name="Keri Z."/>
            <person name="LaButti K."/>
            <person name="Lipzen A."/>
            <person name="Lombard V."/>
            <person name="Magnuson J."/>
            <person name="Maillard F."/>
            <person name="Morin E."/>
            <person name="Murat C."/>
            <person name="Nolan M."/>
            <person name="Ohm R."/>
            <person name="Pangilinan J."/>
            <person name="Pereira M."/>
            <person name="Perotto S."/>
            <person name="Peter M."/>
            <person name="Riley R."/>
            <person name="Sitrit Y."/>
            <person name="Stielow B."/>
            <person name="Szollosi G."/>
            <person name="Zifcakova L."/>
            <person name="Stursova M."/>
            <person name="Spatafora J.W."/>
            <person name="Tedersoo L."/>
            <person name="Vaario L.-M."/>
            <person name="Yamada A."/>
            <person name="Yan M."/>
            <person name="Wang P."/>
            <person name="Xu J."/>
            <person name="Bruns T."/>
            <person name="Baldrian P."/>
            <person name="Vilgalys R."/>
            <person name="Henrissat B."/>
            <person name="Grigoriev I.V."/>
            <person name="Hibbett D."/>
            <person name="Nagy L.G."/>
            <person name="Martin F.M."/>
        </authorList>
    </citation>
    <scope>NUCLEOTIDE SEQUENCE</scope>
    <source>
        <strain evidence="2">Prilba</strain>
    </source>
</reference>
<evidence type="ECO:0000313" key="3">
    <source>
        <dbReference type="Proteomes" id="UP000759537"/>
    </source>
</evidence>
<protein>
    <submittedName>
        <fullName evidence="2">Uncharacterized protein</fullName>
    </submittedName>
</protein>
<evidence type="ECO:0000256" key="1">
    <source>
        <dbReference type="SAM" id="MobiDB-lite"/>
    </source>
</evidence>
<evidence type="ECO:0000313" key="2">
    <source>
        <dbReference type="EMBL" id="KAF8486975.1"/>
    </source>
</evidence>
<dbReference type="EMBL" id="WHVB01000001">
    <property type="protein sequence ID" value="KAF8486975.1"/>
    <property type="molecule type" value="Genomic_DNA"/>
</dbReference>
<proteinExistence type="predicted"/>
<dbReference type="Pfam" id="PF18759">
    <property type="entry name" value="Plavaka"/>
    <property type="match status" value="1"/>
</dbReference>
<reference evidence="2" key="2">
    <citation type="journal article" date="2020" name="Nat. Commun.">
        <title>Large-scale genome sequencing of mycorrhizal fungi provides insights into the early evolution of symbiotic traits.</title>
        <authorList>
            <person name="Miyauchi S."/>
            <person name="Kiss E."/>
            <person name="Kuo A."/>
            <person name="Drula E."/>
            <person name="Kohler A."/>
            <person name="Sanchez-Garcia M."/>
            <person name="Morin E."/>
            <person name="Andreopoulos B."/>
            <person name="Barry K.W."/>
            <person name="Bonito G."/>
            <person name="Buee M."/>
            <person name="Carver A."/>
            <person name="Chen C."/>
            <person name="Cichocki N."/>
            <person name="Clum A."/>
            <person name="Culley D."/>
            <person name="Crous P.W."/>
            <person name="Fauchery L."/>
            <person name="Girlanda M."/>
            <person name="Hayes R.D."/>
            <person name="Keri Z."/>
            <person name="LaButti K."/>
            <person name="Lipzen A."/>
            <person name="Lombard V."/>
            <person name="Magnuson J."/>
            <person name="Maillard F."/>
            <person name="Murat C."/>
            <person name="Nolan M."/>
            <person name="Ohm R.A."/>
            <person name="Pangilinan J."/>
            <person name="Pereira M.F."/>
            <person name="Perotto S."/>
            <person name="Peter M."/>
            <person name="Pfister S."/>
            <person name="Riley R."/>
            <person name="Sitrit Y."/>
            <person name="Stielow J.B."/>
            <person name="Szollosi G."/>
            <person name="Zifcakova L."/>
            <person name="Stursova M."/>
            <person name="Spatafora J.W."/>
            <person name="Tedersoo L."/>
            <person name="Vaario L.M."/>
            <person name="Yamada A."/>
            <person name="Yan M."/>
            <person name="Wang P."/>
            <person name="Xu J."/>
            <person name="Bruns T."/>
            <person name="Baldrian P."/>
            <person name="Vilgalys R."/>
            <person name="Dunand C."/>
            <person name="Henrissat B."/>
            <person name="Grigoriev I.V."/>
            <person name="Hibbett D."/>
            <person name="Nagy L.G."/>
            <person name="Martin F.M."/>
        </authorList>
    </citation>
    <scope>NUCLEOTIDE SEQUENCE</scope>
    <source>
        <strain evidence="2">Prilba</strain>
    </source>
</reference>
<feature type="compositionally biased region" description="Acidic residues" evidence="1">
    <location>
        <begin position="587"/>
        <end position="597"/>
    </location>
</feature>
<sequence length="807" mass="91216">MRVAKPCNVHGEFLPLYTCPPAPRSEEDPWSLFESQTDFNFAYYHFIEVQNLAILIDKALDMWVSQVAEFHGRVPWKNTKELYATIDDIQCSHSPWVVYKIRYQGPLPPGPPPKWMMQTYELCARDTCKVLHHQLESTHFKDKINLTPYRQFDESGQCIWSNVMSADWAWTQVDKIARDELTYGTMFVPIVAGSDKTTVSVATSHQEYHPVYMSPGNLTNVARRAHSNALLPVAFLPIPKTTKKYQKSPKYQVFCRQMYHACLLRIFQPLEAAMSVPEVVRCPDGHFLWLVAIVQGWCLKCDAKPDNLDAGNALRQRPTKTKFLINNWNTGTLWSNFGVRADIVPFTSNFPRANIHELLSPDLLHQVIKGTFKDHIVMWVNEYLLEEHGEARGLEIIADIDHRISAVPAFPGLRRFPDGCDFSQWTGDNSKALMKVYLAAIAGHMPSEVVKCVSAFLDFCYIACRNAITADTLDKLQDSLDRVKGEFISLPQQHSLVHYIRSIILFGSPNGLCSSITESKHIKAVKEPWRCSSRYKALVQMLQTVCRLDKLAAIRSALAEHGMMDGTTASYTAMINAGGEPQPGSAIEDDDANENDDNGPALGPKALSTVELARIPDYPSSIEKLATYIKQPRFPELLWCFLYGQLNPGAATSSNDITVDQCPIFNCRISVYHLAIARFFAPSDLCGAGGMYQERICSNPNWRDECALYAIQGGINRYLCVLIKLFIPEDDPDKDTGMWVVRPQFYGNGRRTLAIVYLDCIVRAAHLLPVFGSSFVPDELHYSDSLDVYRAYFVNNNIDHHCNEFLL</sequence>
<feature type="region of interest" description="Disordered" evidence="1">
    <location>
        <begin position="580"/>
        <end position="603"/>
    </location>
</feature>
<gene>
    <name evidence="2" type="ORF">DFH94DRAFT_791118</name>
</gene>
<keyword evidence="3" id="KW-1185">Reference proteome</keyword>
<accession>A0A9P5N5P8</accession>
<name>A0A9P5N5P8_9AGAM</name>
<organism evidence="2 3">
    <name type="scientific">Russula ochroleuca</name>
    <dbReference type="NCBI Taxonomy" id="152965"/>
    <lineage>
        <taxon>Eukaryota</taxon>
        <taxon>Fungi</taxon>
        <taxon>Dikarya</taxon>
        <taxon>Basidiomycota</taxon>
        <taxon>Agaricomycotina</taxon>
        <taxon>Agaricomycetes</taxon>
        <taxon>Russulales</taxon>
        <taxon>Russulaceae</taxon>
        <taxon>Russula</taxon>
    </lineage>
</organism>
<comment type="caution">
    <text evidence="2">The sequence shown here is derived from an EMBL/GenBank/DDBJ whole genome shotgun (WGS) entry which is preliminary data.</text>
</comment>